<evidence type="ECO:0000313" key="2">
    <source>
        <dbReference type="Proteomes" id="UP001525968"/>
    </source>
</evidence>
<comment type="caution">
    <text evidence="1">The sequence shown here is derived from an EMBL/GenBank/DDBJ whole genome shotgun (WGS) entry which is preliminary data.</text>
</comment>
<dbReference type="EMBL" id="JAODYH010000001">
    <property type="protein sequence ID" value="MCT9809162.1"/>
    <property type="molecule type" value="Genomic_DNA"/>
</dbReference>
<reference evidence="1 2" key="1">
    <citation type="submission" date="2022-09" db="EMBL/GenBank/DDBJ databases">
        <title>Draft genome of isolate Be4.</title>
        <authorList>
            <person name="Sanchez-Castro I."/>
            <person name="Martinez-Rodriguez P."/>
            <person name="Descostes M."/>
            <person name="Merroun M."/>
        </authorList>
    </citation>
    <scope>NUCLEOTIDE SEQUENCE [LARGE SCALE GENOMIC DNA]</scope>
    <source>
        <strain evidence="1 2">Be4</strain>
    </source>
</reference>
<dbReference type="Proteomes" id="UP001525968">
    <property type="component" value="Unassembled WGS sequence"/>
</dbReference>
<organism evidence="1 2">
    <name type="scientific">Acidovorax bellezanensis</name>
    <dbReference type="NCBI Taxonomy" id="2976702"/>
    <lineage>
        <taxon>Bacteria</taxon>
        <taxon>Pseudomonadati</taxon>
        <taxon>Pseudomonadota</taxon>
        <taxon>Betaproteobacteria</taxon>
        <taxon>Burkholderiales</taxon>
        <taxon>Comamonadaceae</taxon>
        <taxon>Acidovorax</taxon>
    </lineage>
</organism>
<dbReference type="PANTHER" id="PTHR30441:SF8">
    <property type="entry name" value="DUF748 DOMAIN-CONTAINING PROTEIN"/>
    <property type="match status" value="1"/>
</dbReference>
<evidence type="ECO:0000313" key="1">
    <source>
        <dbReference type="EMBL" id="MCT9809162.1"/>
    </source>
</evidence>
<gene>
    <name evidence="1" type="ORF">N0K08_00815</name>
</gene>
<protein>
    <submittedName>
        <fullName evidence="1">DUF748 domain-containing protein</fullName>
    </submittedName>
</protein>
<sequence length="1231" mass="130654">MKFPNKKRVLRHAAVALLVLLALWLVAWLAVPAVLKSQIQRLGAEKLGREVTLGAVDFKPWTLELSLRDLRIAGLPGAEQPLLTIEHVYLDAELQSLVRLAPVLNAIEVDTPVLHLAQTSAGHYDVDDILQRLAEQAKPEEPSAPPRFALYNIAVKDGAVDFRDATVERTHQLRGLALSLPFLSNLASQQKVVVQPHLAFELNGSAFDSSAHSTPFLETHATDLRLAFKGLDLANYLGYIPKSLPVQLAAGVLDADLEIKFEQADQAQVHVRGQVALNQAQLRDGGGQELLQFERLAVQLRDVQPLRQQVLLDSVVLTRPQVFARRDAQGAINWLALAGGGKTAEAQPASAAPPWRVEVAQVKLEQGRAEWRDQSADAGTQGAHLLLADIGLQASAIALPLKQPLHFDGRMTLASASAAKGSAAPGVLAFSGQTTAGEGQVGVQLASVPLALGAPYLSTHFKPGVQGLVTAQLGLAWHGDATVIKLARLALDGLAVQDSAAPARIRQVLLEDTDIHLQSQQLRIGSLTLDQPVLSVQRNAKGHWMHEPWMVTSSRPAAPKAGPSRPWGVLLDNLAVDGGQVNFLDALPVRPVQLQASDLKLRIRDFAPLATAAKASAVQLSTRLASGRRAQAGSLSYDGSLRLAPLAAQGAVKARDLPLHAFEPYVADLLNVRVLRADGGFAGRVRYEDARGGPRLSVQGDAQLNDLRVRAVRDAAEAGQGVKAVAAATPALQSLTGGEDLLHWKVLALRGLDLAMAPGAATQLRVHDTALSDFYARVIVQSNGRINLQDLVKSRQAQAEEAADAAATAAPTGAAPAVAEVVAPVPAPGPAAVVHIGPVVLTGGTVAFSDYFVKPNYSADLSALAGRLSAFSSVPAAEGQAPQMADLELRGRAQGTANLEILGQLNPLVKPLALDITARMSDLELSPLSPYSIKYAGHGIERGKLSMDVNYKVQPDGQLTASNKLVLNQLTFGESVDGAPASLPVRLATALLADRNGVIDLDLPISGSLNDPQFRLAPVIFKIIGNLIMKAVTAPFALLSGAFGGEADSGGAVVFAPGSAQLDAAGRQSLDKIAKALQERPALQMTVVGEASLEIERAGWKQEQLQQLLLAEKRRKALRAGQAADSVTAVAAAEAPELLKAVYRRADMTKPRNLLGLAKDLPDSEMQTLLLAHIPVPDNAMHELALARGVVVRDYLAAQQLPLERLFLGAPVQPSAGPDWKPQARLNLAVR</sequence>
<dbReference type="InterPro" id="IPR008023">
    <property type="entry name" value="DUF748"/>
</dbReference>
<name>A0ABT2PIR1_9BURK</name>
<proteinExistence type="predicted"/>
<keyword evidence="2" id="KW-1185">Reference proteome</keyword>
<dbReference type="InterPro" id="IPR052894">
    <property type="entry name" value="AsmA-related"/>
</dbReference>
<dbReference type="RefSeq" id="WP_261498090.1">
    <property type="nucleotide sequence ID" value="NZ_JAODYH010000001.1"/>
</dbReference>
<accession>A0ABT2PIR1</accession>
<dbReference type="Pfam" id="PF05359">
    <property type="entry name" value="DUF748"/>
    <property type="match status" value="1"/>
</dbReference>
<dbReference type="PANTHER" id="PTHR30441">
    <property type="entry name" value="DUF748 DOMAIN-CONTAINING PROTEIN"/>
    <property type="match status" value="1"/>
</dbReference>